<keyword evidence="1" id="KW-0805">Transcription regulation</keyword>
<dbReference type="InterPro" id="IPR008920">
    <property type="entry name" value="TF_FadR/GntR_C"/>
</dbReference>
<keyword evidence="2" id="KW-0238">DNA-binding</keyword>
<dbReference type="InterPro" id="IPR036390">
    <property type="entry name" value="WH_DNA-bd_sf"/>
</dbReference>
<dbReference type="EMBL" id="JACOOO010000034">
    <property type="protein sequence ID" value="MBC5630115.1"/>
    <property type="molecule type" value="Genomic_DNA"/>
</dbReference>
<dbReference type="Proteomes" id="UP000596929">
    <property type="component" value="Unassembled WGS sequence"/>
</dbReference>
<dbReference type="Pfam" id="PF07729">
    <property type="entry name" value="FCD"/>
    <property type="match status" value="1"/>
</dbReference>
<dbReference type="SUPFAM" id="SSF46785">
    <property type="entry name" value="Winged helix' DNA-binding domain"/>
    <property type="match status" value="1"/>
</dbReference>
<sequence length="232" mass="26555">MEEKIKIAKTYDIVTKDIKDKIIDGTLKMGDRLPSEREMAEKFGVSRTSIREAIRALEVIGIIESRRGAGNYIVDNFNNSLLQPLSMMFMLQEYSALDILELRESLEIQCCKMASKIISKKEIEVLNNIVIDMSETTNEDKSLDLDIKFHNVIIKASNNPLIINVLSVISQLMDKFIKDARKIILCKDDNREKLLGTHKDIVLAIESKDESKCVDSMKNHFELIKESYIKIN</sequence>
<evidence type="ECO:0000259" key="4">
    <source>
        <dbReference type="PROSITE" id="PS50949"/>
    </source>
</evidence>
<dbReference type="SMART" id="SM00345">
    <property type="entry name" value="HTH_GNTR"/>
    <property type="match status" value="1"/>
</dbReference>
<dbReference type="PANTHER" id="PTHR43537">
    <property type="entry name" value="TRANSCRIPTIONAL REGULATOR, GNTR FAMILY"/>
    <property type="match status" value="1"/>
</dbReference>
<evidence type="ECO:0000313" key="5">
    <source>
        <dbReference type="EMBL" id="MBC5630115.1"/>
    </source>
</evidence>
<dbReference type="Gene3D" id="1.10.10.10">
    <property type="entry name" value="Winged helix-like DNA-binding domain superfamily/Winged helix DNA-binding domain"/>
    <property type="match status" value="1"/>
</dbReference>
<keyword evidence="3" id="KW-0804">Transcription</keyword>
<dbReference type="PRINTS" id="PR00035">
    <property type="entry name" value="HTHGNTR"/>
</dbReference>
<dbReference type="Gene3D" id="1.20.120.530">
    <property type="entry name" value="GntR ligand-binding domain-like"/>
    <property type="match status" value="1"/>
</dbReference>
<dbReference type="Pfam" id="PF00392">
    <property type="entry name" value="GntR"/>
    <property type="match status" value="1"/>
</dbReference>
<dbReference type="SUPFAM" id="SSF48008">
    <property type="entry name" value="GntR ligand-binding domain-like"/>
    <property type="match status" value="1"/>
</dbReference>
<evidence type="ECO:0000256" key="3">
    <source>
        <dbReference type="ARBA" id="ARBA00023163"/>
    </source>
</evidence>
<keyword evidence="6" id="KW-1185">Reference proteome</keyword>
<proteinExistence type="predicted"/>
<dbReference type="InterPro" id="IPR000524">
    <property type="entry name" value="Tscrpt_reg_HTH_GntR"/>
</dbReference>
<accession>A0ABR7DFA8</accession>
<dbReference type="PROSITE" id="PS50949">
    <property type="entry name" value="HTH_GNTR"/>
    <property type="match status" value="1"/>
</dbReference>
<dbReference type="InterPro" id="IPR036388">
    <property type="entry name" value="WH-like_DNA-bd_sf"/>
</dbReference>
<name>A0ABR7DFA8_9CLOT</name>
<reference evidence="5 6" key="1">
    <citation type="submission" date="2020-08" db="EMBL/GenBank/DDBJ databases">
        <title>Genome public.</title>
        <authorList>
            <person name="Liu C."/>
            <person name="Sun Q."/>
        </authorList>
    </citation>
    <scope>NUCLEOTIDE SEQUENCE [LARGE SCALE GENOMIC DNA]</scope>
    <source>
        <strain evidence="5 6">NSJ-6</strain>
    </source>
</reference>
<evidence type="ECO:0000313" key="6">
    <source>
        <dbReference type="Proteomes" id="UP000596929"/>
    </source>
</evidence>
<evidence type="ECO:0000256" key="2">
    <source>
        <dbReference type="ARBA" id="ARBA00023125"/>
    </source>
</evidence>
<organism evidence="5 6">
    <name type="scientific">Clostridium hominis</name>
    <dbReference type="NCBI Taxonomy" id="2763036"/>
    <lineage>
        <taxon>Bacteria</taxon>
        <taxon>Bacillati</taxon>
        <taxon>Bacillota</taxon>
        <taxon>Clostridia</taxon>
        <taxon>Eubacteriales</taxon>
        <taxon>Clostridiaceae</taxon>
        <taxon>Clostridium</taxon>
    </lineage>
</organism>
<dbReference type="SMART" id="SM00895">
    <property type="entry name" value="FCD"/>
    <property type="match status" value="1"/>
</dbReference>
<dbReference type="InterPro" id="IPR011711">
    <property type="entry name" value="GntR_C"/>
</dbReference>
<protein>
    <submittedName>
        <fullName evidence="5">FadR family transcriptional regulator</fullName>
    </submittedName>
</protein>
<gene>
    <name evidence="5" type="ORF">H8S20_14685</name>
</gene>
<evidence type="ECO:0000256" key="1">
    <source>
        <dbReference type="ARBA" id="ARBA00023015"/>
    </source>
</evidence>
<dbReference type="RefSeq" id="WP_032118625.1">
    <property type="nucleotide sequence ID" value="NZ_JACOOO010000034.1"/>
</dbReference>
<comment type="caution">
    <text evidence="5">The sequence shown here is derived from an EMBL/GenBank/DDBJ whole genome shotgun (WGS) entry which is preliminary data.</text>
</comment>
<dbReference type="CDD" id="cd07377">
    <property type="entry name" value="WHTH_GntR"/>
    <property type="match status" value="1"/>
</dbReference>
<feature type="domain" description="HTH gntR-type" evidence="4">
    <location>
        <begin position="8"/>
        <end position="76"/>
    </location>
</feature>
<dbReference type="PANTHER" id="PTHR43537:SF43">
    <property type="entry name" value="GNTR-FAMILY TRANSCRIPTIONAL REGULATOR"/>
    <property type="match status" value="1"/>
</dbReference>